<reference evidence="4 5" key="1">
    <citation type="submission" date="2019-12" db="EMBL/GenBank/DDBJ databases">
        <title>Genomic-based taxomic classification of the family Erythrobacteraceae.</title>
        <authorList>
            <person name="Xu L."/>
        </authorList>
    </citation>
    <scope>NUCLEOTIDE SEQUENCE [LARGE SCALE GENOMIC DNA]</scope>
    <source>
        <strain evidence="4 5">M0322</strain>
    </source>
</reference>
<evidence type="ECO:0000313" key="4">
    <source>
        <dbReference type="EMBL" id="MXO73308.1"/>
    </source>
</evidence>
<dbReference type="Proteomes" id="UP000466966">
    <property type="component" value="Unassembled WGS sequence"/>
</dbReference>
<evidence type="ECO:0000256" key="2">
    <source>
        <dbReference type="SAM" id="SignalP"/>
    </source>
</evidence>
<dbReference type="PANTHER" id="PTHR30069:SF29">
    <property type="entry name" value="HEMOGLOBIN AND HEMOGLOBIN-HAPTOGLOBIN-BINDING PROTEIN 1-RELATED"/>
    <property type="match status" value="1"/>
</dbReference>
<feature type="domain" description="TonB-dependent receptor plug" evidence="3">
    <location>
        <begin position="50"/>
        <end position="136"/>
    </location>
</feature>
<dbReference type="Gene3D" id="2.170.130.10">
    <property type="entry name" value="TonB-dependent receptor, plug domain"/>
    <property type="match status" value="1"/>
</dbReference>
<keyword evidence="5" id="KW-1185">Reference proteome</keyword>
<sequence>MALRGAGRQALAAAWLAALAPCPLLAQEAAPLDPAEMVTHAEDPRIFVPQDFAAFAPRTALDMVRQIPGFSIDGGFGGGGNNNNNTANTARGLGQASGNVLLNGVRIVTKAGSISDELARIPADSVVRIELVEGSTLNIPGLSGRVANVIAESVNGLQGQFEWRPQFGARYADDRWAEGIVSLTGTSGALDWTVALEGRPVRNGNAGPNVVTFGDGSFDTRFNEFGSHGDDKRASTAVSYTTHGGTLLNFNASYLLRRFKSFEYEFVTGPAGTPPLTDDFDQRNRGHDREVGGDIDFALAGGRLKLIVLDSSARLDVTSQTVIDPADGTAPFGSRFNLASTKGERIGRSEYSWAMLGGDWQWSVEGAFNRLDQVGELARLSGGSFVPLPFPAGTGGVREERYESLVSYGRPLAPGWTMQLILGGEYSNIRQTGTDPRARTFVRPKGSLTIGWVPGPRWNISFKIEQRVGQLNFADFLAAVNLNDNNQNATNNDLRPDQSLGGEVRVAHDFGAWGSLTVRGFYRRFQDYITIIPTANGGEARGNVPWSRIMGLDITGTLQLAPLGVPGAKIDFQLDRRSSRFPDPVEPGFLPVQFAQPRGAEIDFRYDIPGSDWALGAEYKYQTAHPYYRVAEYGHERFFRHNPGFFIEHKDVFGLTAQFRLSNLLDRPLGLDRYVFTGPRGSSPLLFSEHRRRYVGPVANVTIKGSF</sequence>
<dbReference type="RefSeq" id="WP_160773229.1">
    <property type="nucleotide sequence ID" value="NZ_WTYV01000008.1"/>
</dbReference>
<dbReference type="AlphaFoldDB" id="A0A844Z1T4"/>
<organism evidence="4 5">
    <name type="scientific">Alteraurantiacibacter buctensis</name>
    <dbReference type="NCBI Taxonomy" id="1503981"/>
    <lineage>
        <taxon>Bacteria</taxon>
        <taxon>Pseudomonadati</taxon>
        <taxon>Pseudomonadota</taxon>
        <taxon>Alphaproteobacteria</taxon>
        <taxon>Sphingomonadales</taxon>
        <taxon>Erythrobacteraceae</taxon>
        <taxon>Alteraurantiacibacter</taxon>
    </lineage>
</organism>
<accession>A0A844Z1T4</accession>
<dbReference type="EMBL" id="WTYV01000008">
    <property type="protein sequence ID" value="MXO73308.1"/>
    <property type="molecule type" value="Genomic_DNA"/>
</dbReference>
<dbReference type="Pfam" id="PF07715">
    <property type="entry name" value="Plug"/>
    <property type="match status" value="1"/>
</dbReference>
<dbReference type="OrthoDB" id="7622322at2"/>
<dbReference type="SUPFAM" id="SSF56935">
    <property type="entry name" value="Porins"/>
    <property type="match status" value="1"/>
</dbReference>
<protein>
    <submittedName>
        <fullName evidence="4">TonB-dependent receptor plug domain-containing protein</fullName>
    </submittedName>
</protein>
<comment type="caution">
    <text evidence="4">The sequence shown here is derived from an EMBL/GenBank/DDBJ whole genome shotgun (WGS) entry which is preliminary data.</text>
</comment>
<gene>
    <name evidence="4" type="ORF">GRI99_16900</name>
</gene>
<dbReference type="InterPro" id="IPR012910">
    <property type="entry name" value="Plug_dom"/>
</dbReference>
<evidence type="ECO:0000256" key="1">
    <source>
        <dbReference type="ARBA" id="ARBA00022729"/>
    </source>
</evidence>
<keyword evidence="4" id="KW-0675">Receptor</keyword>
<dbReference type="InterPro" id="IPR039426">
    <property type="entry name" value="TonB-dep_rcpt-like"/>
</dbReference>
<dbReference type="InterPro" id="IPR037066">
    <property type="entry name" value="Plug_dom_sf"/>
</dbReference>
<name>A0A844Z1T4_9SPHN</name>
<evidence type="ECO:0000259" key="3">
    <source>
        <dbReference type="Pfam" id="PF07715"/>
    </source>
</evidence>
<feature type="chain" id="PRO_5032345185" evidence="2">
    <location>
        <begin position="27"/>
        <end position="707"/>
    </location>
</feature>
<dbReference type="PANTHER" id="PTHR30069">
    <property type="entry name" value="TONB-DEPENDENT OUTER MEMBRANE RECEPTOR"/>
    <property type="match status" value="1"/>
</dbReference>
<keyword evidence="1 2" id="KW-0732">Signal</keyword>
<dbReference type="GO" id="GO:0044718">
    <property type="term" value="P:siderophore transmembrane transport"/>
    <property type="evidence" value="ECO:0007669"/>
    <property type="project" value="TreeGrafter"/>
</dbReference>
<dbReference type="GO" id="GO:0015344">
    <property type="term" value="F:siderophore uptake transmembrane transporter activity"/>
    <property type="evidence" value="ECO:0007669"/>
    <property type="project" value="TreeGrafter"/>
</dbReference>
<feature type="signal peptide" evidence="2">
    <location>
        <begin position="1"/>
        <end position="26"/>
    </location>
</feature>
<evidence type="ECO:0000313" key="5">
    <source>
        <dbReference type="Proteomes" id="UP000466966"/>
    </source>
</evidence>
<proteinExistence type="predicted"/>